<name>A0ABU2FE30_9EURY</name>
<dbReference type="EMBL" id="JAMQON010000004">
    <property type="protein sequence ID" value="MDS0260520.1"/>
    <property type="molecule type" value="Genomic_DNA"/>
</dbReference>
<evidence type="ECO:0000313" key="2">
    <source>
        <dbReference type="Proteomes" id="UP001259659"/>
    </source>
</evidence>
<protein>
    <submittedName>
        <fullName evidence="1">Uncharacterized protein</fullName>
    </submittedName>
</protein>
<organism evidence="1 2">
    <name type="scientific">Haloarcula saliterrae</name>
    <dbReference type="NCBI Taxonomy" id="2950534"/>
    <lineage>
        <taxon>Archaea</taxon>
        <taxon>Methanobacteriati</taxon>
        <taxon>Methanobacteriota</taxon>
        <taxon>Stenosarchaea group</taxon>
        <taxon>Halobacteria</taxon>
        <taxon>Halobacteriales</taxon>
        <taxon>Haloarculaceae</taxon>
        <taxon>Haloarcula</taxon>
    </lineage>
</organism>
<dbReference type="InterPro" id="IPR058264">
    <property type="entry name" value="DUF7958"/>
</dbReference>
<comment type="caution">
    <text evidence="1">The sequence shown here is derived from an EMBL/GenBank/DDBJ whole genome shotgun (WGS) entry which is preliminary data.</text>
</comment>
<sequence length="314" mass="36106">MNAQIVGEDEKGVGLLVEDNRGDEHEIGLDSEGNIFHHKEDVIPDTPSDRSNIEDETFSQARRYARYHVYREKGYDTVPPSENPDRLAAVLIALLDLTDKQFWEYFQTLHEQSVSHDRTDALPPLDLPDEVYEEEFLIYKQNVYLEDDLDTIQSQLDRPATEVIGEIEREELATATGQGMLSKATSLVGGTSETSDVTWTELTIEGVSGIDTMYYEDTNEERTIESQDQFDRKPDARIEILPSTYECDDFRYVVGHNLVCQIRDCYIGMGLEPPEPYKVLGHGRYKYTGKYRHFDFYEPYFDHEARISGYVSPV</sequence>
<proteinExistence type="predicted"/>
<evidence type="ECO:0000313" key="1">
    <source>
        <dbReference type="EMBL" id="MDS0260520.1"/>
    </source>
</evidence>
<dbReference type="Pfam" id="PF25858">
    <property type="entry name" value="DUF7958"/>
    <property type="match status" value="1"/>
</dbReference>
<reference evidence="1 2" key="1">
    <citation type="submission" date="2022-06" db="EMBL/GenBank/DDBJ databases">
        <title>Haloarcula sp. a new haloarchaeum isolate from saline soil.</title>
        <authorList>
            <person name="Strakova D."/>
            <person name="Galisteo C."/>
            <person name="Sanchez-Porro C."/>
            <person name="Ventosa A."/>
        </authorList>
    </citation>
    <scope>NUCLEOTIDE SEQUENCE [LARGE SCALE GENOMIC DNA]</scope>
    <source>
        <strain evidence="1 2">S1CR25-12</strain>
    </source>
</reference>
<keyword evidence="2" id="KW-1185">Reference proteome</keyword>
<dbReference type="Proteomes" id="UP001259659">
    <property type="component" value="Unassembled WGS sequence"/>
</dbReference>
<dbReference type="RefSeq" id="WP_310920226.1">
    <property type="nucleotide sequence ID" value="NZ_JAMQON010000004.1"/>
</dbReference>
<accession>A0ABU2FE30</accession>
<gene>
    <name evidence="1" type="ORF">NDI56_14030</name>
</gene>